<evidence type="ECO:0000256" key="4">
    <source>
        <dbReference type="ARBA" id="ARBA00023242"/>
    </source>
</evidence>
<dbReference type="PROSITE" id="PS50090">
    <property type="entry name" value="MYB_LIKE"/>
    <property type="match status" value="1"/>
</dbReference>
<evidence type="ECO:0000256" key="1">
    <source>
        <dbReference type="ARBA" id="ARBA00004123"/>
    </source>
</evidence>
<dbReference type="SMART" id="SM00717">
    <property type="entry name" value="SANT"/>
    <property type="match status" value="1"/>
</dbReference>
<dbReference type="InterPro" id="IPR001005">
    <property type="entry name" value="SANT/Myb"/>
</dbReference>
<dbReference type="Gene3D" id="1.10.10.60">
    <property type="entry name" value="Homeodomain-like"/>
    <property type="match status" value="1"/>
</dbReference>
<dbReference type="InterPro" id="IPR006447">
    <property type="entry name" value="Myb_dom_plants"/>
</dbReference>
<dbReference type="AlphaFoldDB" id="A0ABD1G7Z3"/>
<accession>A0ABD1G7Z3</accession>
<keyword evidence="2" id="KW-0805">Transcription regulation</keyword>
<protein>
    <recommendedName>
        <fullName evidence="9">MYB transcription factor</fullName>
    </recommendedName>
</protein>
<keyword evidence="3" id="KW-0804">Transcription</keyword>
<reference evidence="7 8" key="1">
    <citation type="submission" date="2024-06" db="EMBL/GenBank/DDBJ databases">
        <title>A chromosome level genome sequence of Diviner's sage (Salvia divinorum).</title>
        <authorList>
            <person name="Ford S.A."/>
            <person name="Ro D.-K."/>
            <person name="Ness R.W."/>
            <person name="Phillips M.A."/>
        </authorList>
    </citation>
    <scope>NUCLEOTIDE SEQUENCE [LARGE SCALE GENOMIC DNA]</scope>
    <source>
        <strain evidence="7">SAF-2024a</strain>
        <tissue evidence="7">Leaf</tissue>
    </source>
</reference>
<evidence type="ECO:0000313" key="7">
    <source>
        <dbReference type="EMBL" id="KAL1540247.1"/>
    </source>
</evidence>
<gene>
    <name evidence="7" type="ORF">AAHA92_24628</name>
</gene>
<comment type="caution">
    <text evidence="7">The sequence shown here is derived from an EMBL/GenBank/DDBJ whole genome shotgun (WGS) entry which is preliminary data.</text>
</comment>
<evidence type="ECO:0000259" key="6">
    <source>
        <dbReference type="PROSITE" id="PS51294"/>
    </source>
</evidence>
<proteinExistence type="predicted"/>
<organism evidence="7 8">
    <name type="scientific">Salvia divinorum</name>
    <name type="common">Maria pastora</name>
    <name type="synonym">Diviner's sage</name>
    <dbReference type="NCBI Taxonomy" id="28513"/>
    <lineage>
        <taxon>Eukaryota</taxon>
        <taxon>Viridiplantae</taxon>
        <taxon>Streptophyta</taxon>
        <taxon>Embryophyta</taxon>
        <taxon>Tracheophyta</taxon>
        <taxon>Spermatophyta</taxon>
        <taxon>Magnoliopsida</taxon>
        <taxon>eudicotyledons</taxon>
        <taxon>Gunneridae</taxon>
        <taxon>Pentapetalae</taxon>
        <taxon>asterids</taxon>
        <taxon>lamiids</taxon>
        <taxon>Lamiales</taxon>
        <taxon>Lamiaceae</taxon>
        <taxon>Nepetoideae</taxon>
        <taxon>Mentheae</taxon>
        <taxon>Salviinae</taxon>
        <taxon>Salvia</taxon>
        <taxon>Salvia subgen. Calosphace</taxon>
    </lineage>
</organism>
<dbReference type="InterPro" id="IPR017930">
    <property type="entry name" value="Myb_dom"/>
</dbReference>
<name>A0ABD1G7Z3_SALDI</name>
<dbReference type="EMBL" id="JBEAFC010000009">
    <property type="protein sequence ID" value="KAL1540247.1"/>
    <property type="molecule type" value="Genomic_DNA"/>
</dbReference>
<dbReference type="Proteomes" id="UP001567538">
    <property type="component" value="Unassembled WGS sequence"/>
</dbReference>
<evidence type="ECO:0000313" key="8">
    <source>
        <dbReference type="Proteomes" id="UP001567538"/>
    </source>
</evidence>
<dbReference type="CDD" id="cd00167">
    <property type="entry name" value="SANT"/>
    <property type="match status" value="1"/>
</dbReference>
<feature type="domain" description="HTH myb-type" evidence="6">
    <location>
        <begin position="42"/>
        <end position="97"/>
    </location>
</feature>
<feature type="domain" description="Myb-like" evidence="5">
    <location>
        <begin position="48"/>
        <end position="93"/>
    </location>
</feature>
<dbReference type="GO" id="GO:0005634">
    <property type="term" value="C:nucleus"/>
    <property type="evidence" value="ECO:0007669"/>
    <property type="project" value="UniProtKB-SubCell"/>
</dbReference>
<evidence type="ECO:0000256" key="2">
    <source>
        <dbReference type="ARBA" id="ARBA00023015"/>
    </source>
</evidence>
<evidence type="ECO:0000256" key="3">
    <source>
        <dbReference type="ARBA" id="ARBA00023163"/>
    </source>
</evidence>
<dbReference type="InterPro" id="IPR009057">
    <property type="entry name" value="Homeodomain-like_sf"/>
</dbReference>
<evidence type="ECO:0000259" key="5">
    <source>
        <dbReference type="PROSITE" id="PS50090"/>
    </source>
</evidence>
<keyword evidence="8" id="KW-1185">Reference proteome</keyword>
<keyword evidence="4" id="KW-0539">Nucleus</keyword>
<comment type="subcellular location">
    <subcellularLocation>
        <location evidence="1">Nucleus</location>
    </subcellularLocation>
</comment>
<dbReference type="SUPFAM" id="SSF46689">
    <property type="entry name" value="Homeodomain-like"/>
    <property type="match status" value="1"/>
</dbReference>
<evidence type="ECO:0008006" key="9">
    <source>
        <dbReference type="Google" id="ProtNLM"/>
    </source>
</evidence>
<dbReference type="PANTHER" id="PTHR44042">
    <property type="entry name" value="DUPLICATED HOMEODOMAIN-LIKE SUPERFAMILY PROTEIN-RELATED"/>
    <property type="match status" value="1"/>
</dbReference>
<dbReference type="PANTHER" id="PTHR44042:SF67">
    <property type="entry name" value="MYB-LIKE PROTEIN I"/>
    <property type="match status" value="1"/>
</dbReference>
<sequence length="175" mass="18562">MSGGGSNTVADVGAIEAGNVEVPDYLEFPDAGPSRSNRSLCKRTKGVPWTIAEHRLFLQGIDMYGQSNWRGITRNLLPGRLPSQVASHAQKFFKRKKNGKKDGMRASIHDITTVSECDVLLEGRSNDAATATTTATAIPGQSPSLTIFDASASSQGRSNNVATAVIGAYARPSPN</sequence>
<dbReference type="NCBIfam" id="TIGR01557">
    <property type="entry name" value="myb_SHAQKYF"/>
    <property type="match status" value="1"/>
</dbReference>
<dbReference type="Pfam" id="PF00249">
    <property type="entry name" value="Myb_DNA-binding"/>
    <property type="match status" value="1"/>
</dbReference>
<dbReference type="PROSITE" id="PS51294">
    <property type="entry name" value="HTH_MYB"/>
    <property type="match status" value="1"/>
</dbReference>